<evidence type="ECO:0000313" key="2">
    <source>
        <dbReference type="EMBL" id="EIC00956.1"/>
    </source>
</evidence>
<dbReference type="RefSeq" id="WP_002706147.1">
    <property type="nucleotide sequence ID" value="NZ_AGRW01000053.1"/>
</dbReference>
<evidence type="ECO:0000256" key="1">
    <source>
        <dbReference type="SAM" id="SignalP"/>
    </source>
</evidence>
<sequence>MRKSFFSAIALAVIALASFPAAAFGGKKSITGHIQIYGNAPFTFVGFVTESGEKYSLDIAPEAEFTIQDIKNEQGNRLKLTGFVNEKELLGFQTLEDGRFVVMKYKILK</sequence>
<feature type="chain" id="PRO_5003608809" description="DUF5666 domain-containing protein" evidence="1">
    <location>
        <begin position="24"/>
        <end position="109"/>
    </location>
</feature>
<keyword evidence="3" id="KW-1185">Reference proteome</keyword>
<dbReference type="Proteomes" id="UP000003571">
    <property type="component" value="Unassembled WGS sequence"/>
</dbReference>
<dbReference type="EMBL" id="AGRW01000053">
    <property type="protein sequence ID" value="EIC00956.1"/>
    <property type="molecule type" value="Genomic_DNA"/>
</dbReference>
<feature type="signal peptide" evidence="1">
    <location>
        <begin position="1"/>
        <end position="23"/>
    </location>
</feature>
<accession>H7ENM8</accession>
<dbReference type="OrthoDB" id="361794at2"/>
<gene>
    <name evidence="2" type="ORF">TresaDRAFT_0781</name>
</gene>
<reference evidence="2 3" key="1">
    <citation type="submission" date="2011-09" db="EMBL/GenBank/DDBJ databases">
        <title>The draft genome of Treponema saccharophilum DSM 2985.</title>
        <authorList>
            <consortium name="US DOE Joint Genome Institute (JGI-PGF)"/>
            <person name="Lucas S."/>
            <person name="Copeland A."/>
            <person name="Lapidus A."/>
            <person name="Glavina del Rio T."/>
            <person name="Dalin E."/>
            <person name="Tice H."/>
            <person name="Bruce D."/>
            <person name="Goodwin L."/>
            <person name="Pitluck S."/>
            <person name="Peters L."/>
            <person name="Kyrpides N."/>
            <person name="Mavromatis K."/>
            <person name="Ivanova N."/>
            <person name="Markowitz V."/>
            <person name="Cheng J.-F."/>
            <person name="Hugenholtz P."/>
            <person name="Woyke T."/>
            <person name="Wu D."/>
            <person name="Gronow S."/>
            <person name="Wellnitz S."/>
            <person name="Brambilla E."/>
            <person name="Klenk H.-P."/>
            <person name="Eisen J.A."/>
        </authorList>
    </citation>
    <scope>NUCLEOTIDE SEQUENCE [LARGE SCALE GENOMIC DNA]</scope>
    <source>
        <strain evidence="2 3">DSM 2985</strain>
    </source>
</reference>
<name>H7ENM8_9SPIR</name>
<evidence type="ECO:0000313" key="3">
    <source>
        <dbReference type="Proteomes" id="UP000003571"/>
    </source>
</evidence>
<dbReference type="STRING" id="907348.TresaDRAFT_0781"/>
<dbReference type="AlphaFoldDB" id="H7ENM8"/>
<dbReference type="PATRIC" id="fig|907348.3.peg.2556"/>
<keyword evidence="1" id="KW-0732">Signal</keyword>
<dbReference type="eggNOG" id="ENOG5032P6R">
    <property type="taxonomic scope" value="Bacteria"/>
</dbReference>
<proteinExistence type="predicted"/>
<evidence type="ECO:0008006" key="4">
    <source>
        <dbReference type="Google" id="ProtNLM"/>
    </source>
</evidence>
<comment type="caution">
    <text evidence="2">The sequence shown here is derived from an EMBL/GenBank/DDBJ whole genome shotgun (WGS) entry which is preliminary data.</text>
</comment>
<protein>
    <recommendedName>
        <fullName evidence="4">DUF5666 domain-containing protein</fullName>
    </recommendedName>
</protein>
<organism evidence="2 3">
    <name type="scientific">Treponema saccharophilum DSM 2985</name>
    <dbReference type="NCBI Taxonomy" id="907348"/>
    <lineage>
        <taxon>Bacteria</taxon>
        <taxon>Pseudomonadati</taxon>
        <taxon>Spirochaetota</taxon>
        <taxon>Spirochaetia</taxon>
        <taxon>Spirochaetales</taxon>
        <taxon>Treponemataceae</taxon>
        <taxon>Treponema</taxon>
    </lineage>
</organism>